<dbReference type="GO" id="GO:0046872">
    <property type="term" value="F:metal ion binding"/>
    <property type="evidence" value="ECO:0007669"/>
    <property type="project" value="UniProtKB-KW"/>
</dbReference>
<dbReference type="PROSITE" id="PS51007">
    <property type="entry name" value="CYTC"/>
    <property type="match status" value="1"/>
</dbReference>
<dbReference type="InterPro" id="IPR036909">
    <property type="entry name" value="Cyt_c-like_dom_sf"/>
</dbReference>
<evidence type="ECO:0000313" key="5">
    <source>
        <dbReference type="EMBL" id="VAW97061.1"/>
    </source>
</evidence>
<dbReference type="GO" id="GO:0009055">
    <property type="term" value="F:electron transfer activity"/>
    <property type="evidence" value="ECO:0007669"/>
    <property type="project" value="InterPro"/>
</dbReference>
<proteinExistence type="predicted"/>
<dbReference type="InterPro" id="IPR009056">
    <property type="entry name" value="Cyt_c-like_dom"/>
</dbReference>
<protein>
    <recommendedName>
        <fullName evidence="4">Cytochrome c domain-containing protein</fullName>
    </recommendedName>
</protein>
<dbReference type="PANTHER" id="PTHR35008">
    <property type="entry name" value="BLL4482 PROTEIN-RELATED"/>
    <property type="match status" value="1"/>
</dbReference>
<dbReference type="AlphaFoldDB" id="A0A3B0ZZ61"/>
<keyword evidence="3" id="KW-0408">Iron</keyword>
<feature type="domain" description="Cytochrome c" evidence="4">
    <location>
        <begin position="114"/>
        <end position="201"/>
    </location>
</feature>
<evidence type="ECO:0000259" key="4">
    <source>
        <dbReference type="PROSITE" id="PS51007"/>
    </source>
</evidence>
<dbReference type="Gene3D" id="1.10.760.10">
    <property type="entry name" value="Cytochrome c-like domain"/>
    <property type="match status" value="1"/>
</dbReference>
<organism evidence="5">
    <name type="scientific">hydrothermal vent metagenome</name>
    <dbReference type="NCBI Taxonomy" id="652676"/>
    <lineage>
        <taxon>unclassified sequences</taxon>
        <taxon>metagenomes</taxon>
        <taxon>ecological metagenomes</taxon>
    </lineage>
</organism>
<evidence type="ECO:0000256" key="1">
    <source>
        <dbReference type="ARBA" id="ARBA00022617"/>
    </source>
</evidence>
<sequence length="203" mass="22036">MKIQKFKNSTRMMNAMVLGVLFMSMPAIGFTSGADYPPPGDFAKGAQTWADNCGRCHNIRAANELRDDQWISTAFHMRMRAGLTGQETRDVLTFLQGSNTSVKVSSTPSRKTTVSTLSGKEVYGQTCVACHGANGAGNFPGVPNFTSKNGPLSKSDDVLIKNIMSGFQSPGSPMAMPVKGGNPDLNQKDIEKTIEYMRKQFVK</sequence>
<dbReference type="SUPFAM" id="SSF46626">
    <property type="entry name" value="Cytochrome c"/>
    <property type="match status" value="2"/>
</dbReference>
<dbReference type="EMBL" id="UOFR01000043">
    <property type="protein sequence ID" value="VAW97061.1"/>
    <property type="molecule type" value="Genomic_DNA"/>
</dbReference>
<evidence type="ECO:0000256" key="3">
    <source>
        <dbReference type="ARBA" id="ARBA00023004"/>
    </source>
</evidence>
<dbReference type="InterPro" id="IPR051459">
    <property type="entry name" value="Cytochrome_c-type_DH"/>
</dbReference>
<keyword evidence="1" id="KW-0349">Heme</keyword>
<dbReference type="PANTHER" id="PTHR35008:SF4">
    <property type="entry name" value="BLL4482 PROTEIN"/>
    <property type="match status" value="1"/>
</dbReference>
<dbReference type="GO" id="GO:0020037">
    <property type="term" value="F:heme binding"/>
    <property type="evidence" value="ECO:0007669"/>
    <property type="project" value="InterPro"/>
</dbReference>
<keyword evidence="2" id="KW-0479">Metal-binding</keyword>
<evidence type="ECO:0000256" key="2">
    <source>
        <dbReference type="ARBA" id="ARBA00022723"/>
    </source>
</evidence>
<accession>A0A3B0ZZ61</accession>
<name>A0A3B0ZZ61_9ZZZZ</name>
<gene>
    <name evidence="5" type="ORF">MNBD_GAMMA21-838</name>
</gene>
<reference evidence="5" key="1">
    <citation type="submission" date="2018-06" db="EMBL/GenBank/DDBJ databases">
        <authorList>
            <person name="Zhirakovskaya E."/>
        </authorList>
    </citation>
    <scope>NUCLEOTIDE SEQUENCE</scope>
</reference>
<dbReference type="Pfam" id="PF13442">
    <property type="entry name" value="Cytochrome_CBB3"/>
    <property type="match status" value="1"/>
</dbReference>